<proteinExistence type="predicted"/>
<protein>
    <submittedName>
        <fullName evidence="1">Uncharacterized protein</fullName>
    </submittedName>
</protein>
<evidence type="ECO:0000313" key="2">
    <source>
        <dbReference type="Proteomes" id="UP001634394"/>
    </source>
</evidence>
<dbReference type="AlphaFoldDB" id="A0ABD3VSC9"/>
<gene>
    <name evidence="1" type="ORF">ACJMK2_006164</name>
</gene>
<name>A0ABD3VSC9_SINWO</name>
<evidence type="ECO:0000313" key="1">
    <source>
        <dbReference type="EMBL" id="KAL3864485.1"/>
    </source>
</evidence>
<accession>A0ABD3VSC9</accession>
<dbReference type="EMBL" id="JBJQND010000010">
    <property type="protein sequence ID" value="KAL3864485.1"/>
    <property type="molecule type" value="Genomic_DNA"/>
</dbReference>
<sequence length="66" mass="7505">MRSRSRRSTRWYEAARRNGHYVTPARGSDVCPCHGETISLRSPFLSDSQILPTKSDVLRTSIILSQ</sequence>
<dbReference type="Proteomes" id="UP001634394">
    <property type="component" value="Unassembled WGS sequence"/>
</dbReference>
<comment type="caution">
    <text evidence="1">The sequence shown here is derived from an EMBL/GenBank/DDBJ whole genome shotgun (WGS) entry which is preliminary data.</text>
</comment>
<reference evidence="1 2" key="1">
    <citation type="submission" date="2024-11" db="EMBL/GenBank/DDBJ databases">
        <title>Chromosome-level genome assembly of the freshwater bivalve Anodonta woodiana.</title>
        <authorList>
            <person name="Chen X."/>
        </authorList>
    </citation>
    <scope>NUCLEOTIDE SEQUENCE [LARGE SCALE GENOMIC DNA]</scope>
    <source>
        <strain evidence="1">MN2024</strain>
        <tissue evidence="1">Gills</tissue>
    </source>
</reference>
<keyword evidence="2" id="KW-1185">Reference proteome</keyword>
<organism evidence="1 2">
    <name type="scientific">Sinanodonta woodiana</name>
    <name type="common">Chinese pond mussel</name>
    <name type="synonym">Anodonta woodiana</name>
    <dbReference type="NCBI Taxonomy" id="1069815"/>
    <lineage>
        <taxon>Eukaryota</taxon>
        <taxon>Metazoa</taxon>
        <taxon>Spiralia</taxon>
        <taxon>Lophotrochozoa</taxon>
        <taxon>Mollusca</taxon>
        <taxon>Bivalvia</taxon>
        <taxon>Autobranchia</taxon>
        <taxon>Heteroconchia</taxon>
        <taxon>Palaeoheterodonta</taxon>
        <taxon>Unionida</taxon>
        <taxon>Unionoidea</taxon>
        <taxon>Unionidae</taxon>
        <taxon>Unioninae</taxon>
        <taxon>Sinanodonta</taxon>
    </lineage>
</organism>